<protein>
    <recommendedName>
        <fullName evidence="7">Phosphoglycolate phosphatase</fullName>
    </recommendedName>
</protein>
<dbReference type="PIRSF" id="PIRSF000915">
    <property type="entry name" value="PGP-type_phosphatase"/>
    <property type="match status" value="1"/>
</dbReference>
<keyword evidence="1" id="KW-0378">Hydrolase</keyword>
<feature type="non-terminal residue" evidence="5">
    <location>
        <position position="1"/>
    </location>
</feature>
<dbReference type="PANTHER" id="PTHR19288">
    <property type="entry name" value="4-NITROPHENYLPHOSPHATASE-RELATED"/>
    <property type="match status" value="1"/>
</dbReference>
<dbReference type="InterPro" id="IPR006349">
    <property type="entry name" value="PGP_euk"/>
</dbReference>
<reference evidence="5 6" key="1">
    <citation type="submission" date="2024-05" db="EMBL/GenBank/DDBJ databases">
        <authorList>
            <person name="Wallberg A."/>
        </authorList>
    </citation>
    <scope>NUCLEOTIDE SEQUENCE [LARGE SCALE GENOMIC DNA]</scope>
</reference>
<dbReference type="NCBIfam" id="TIGR01460">
    <property type="entry name" value="HAD-SF-IIA"/>
    <property type="match status" value="1"/>
</dbReference>
<dbReference type="GO" id="GO:0005737">
    <property type="term" value="C:cytoplasm"/>
    <property type="evidence" value="ECO:0007669"/>
    <property type="project" value="TreeGrafter"/>
</dbReference>
<dbReference type="NCBIfam" id="TIGR01452">
    <property type="entry name" value="PGP_euk"/>
    <property type="match status" value="1"/>
</dbReference>
<dbReference type="GO" id="GO:0046872">
    <property type="term" value="F:metal ion binding"/>
    <property type="evidence" value="ECO:0007669"/>
    <property type="project" value="UniProtKB-KW"/>
</dbReference>
<evidence type="ECO:0008006" key="7">
    <source>
        <dbReference type="Google" id="ProtNLM"/>
    </source>
</evidence>
<dbReference type="InterPro" id="IPR023214">
    <property type="entry name" value="HAD_sf"/>
</dbReference>
<evidence type="ECO:0000256" key="2">
    <source>
        <dbReference type="PIRSR" id="PIRSR000915-1"/>
    </source>
</evidence>
<feature type="active site" description="Proton donor" evidence="2">
    <location>
        <position position="57"/>
    </location>
</feature>
<dbReference type="SUPFAM" id="SSF56784">
    <property type="entry name" value="HAD-like"/>
    <property type="match status" value="1"/>
</dbReference>
<dbReference type="Proteomes" id="UP001497623">
    <property type="component" value="Unassembled WGS sequence"/>
</dbReference>
<proteinExistence type="predicted"/>
<evidence type="ECO:0000256" key="4">
    <source>
        <dbReference type="PIRSR" id="PIRSR000915-3"/>
    </source>
</evidence>
<feature type="active site" description="Nucleophile" evidence="2">
    <location>
        <position position="55"/>
    </location>
</feature>
<dbReference type="Gene3D" id="3.40.50.1000">
    <property type="entry name" value="HAD superfamily/HAD-like"/>
    <property type="match status" value="2"/>
</dbReference>
<dbReference type="SFLD" id="SFLDS00003">
    <property type="entry name" value="Haloacid_Dehalogenase"/>
    <property type="match status" value="1"/>
</dbReference>
<feature type="binding site" evidence="4">
    <location>
        <position position="57"/>
    </location>
    <ligand>
        <name>Mg(2+)</name>
        <dbReference type="ChEBI" id="CHEBI:18420"/>
    </ligand>
</feature>
<feature type="binding site" evidence="4">
    <location>
        <position position="274"/>
    </location>
    <ligand>
        <name>Mg(2+)</name>
        <dbReference type="ChEBI" id="CHEBI:18420"/>
    </ligand>
</feature>
<dbReference type="Pfam" id="PF13242">
    <property type="entry name" value="Hydrolase_like"/>
    <property type="match status" value="1"/>
</dbReference>
<evidence type="ECO:0000313" key="5">
    <source>
        <dbReference type="EMBL" id="CAL4069349.1"/>
    </source>
</evidence>
<comment type="cofactor">
    <cofactor evidence="4">
        <name>Mg(2+)</name>
        <dbReference type="ChEBI" id="CHEBI:18420"/>
    </cofactor>
    <text evidence="4">Divalent metal ions. Mg(2+) is the most effective.</text>
</comment>
<dbReference type="InterPro" id="IPR036412">
    <property type="entry name" value="HAD-like_sf"/>
</dbReference>
<gene>
    <name evidence="5" type="ORF">MNOR_LOCUS7770</name>
</gene>
<keyword evidence="4" id="KW-0479">Metal-binding</keyword>
<dbReference type="AlphaFoldDB" id="A0AAV2Q6W4"/>
<dbReference type="Pfam" id="PF13344">
    <property type="entry name" value="Hydrolase_6"/>
    <property type="match status" value="1"/>
</dbReference>
<organism evidence="5 6">
    <name type="scientific">Meganyctiphanes norvegica</name>
    <name type="common">Northern krill</name>
    <name type="synonym">Thysanopoda norvegica</name>
    <dbReference type="NCBI Taxonomy" id="48144"/>
    <lineage>
        <taxon>Eukaryota</taxon>
        <taxon>Metazoa</taxon>
        <taxon>Ecdysozoa</taxon>
        <taxon>Arthropoda</taxon>
        <taxon>Crustacea</taxon>
        <taxon>Multicrustacea</taxon>
        <taxon>Malacostraca</taxon>
        <taxon>Eumalacostraca</taxon>
        <taxon>Eucarida</taxon>
        <taxon>Euphausiacea</taxon>
        <taxon>Euphausiidae</taxon>
        <taxon>Meganyctiphanes</taxon>
    </lineage>
</organism>
<keyword evidence="4" id="KW-0460">Magnesium</keyword>
<dbReference type="InterPro" id="IPR006357">
    <property type="entry name" value="HAD-SF_hydro_IIA"/>
</dbReference>
<dbReference type="EMBL" id="CAXKWB010003485">
    <property type="protein sequence ID" value="CAL4069349.1"/>
    <property type="molecule type" value="Genomic_DNA"/>
</dbReference>
<evidence type="ECO:0000256" key="1">
    <source>
        <dbReference type="ARBA" id="ARBA00022801"/>
    </source>
</evidence>
<evidence type="ECO:0000256" key="3">
    <source>
        <dbReference type="PIRSR" id="PIRSR000915-2"/>
    </source>
</evidence>
<evidence type="ECO:0000313" key="6">
    <source>
        <dbReference type="Proteomes" id="UP001497623"/>
    </source>
</evidence>
<sequence>KVTIFCCSLQFSSAFIVTSEVSDLMIKVQMAALPKKLDKTNIKQFLSMFDTVLTDCDGVIWSGDEVIGNANIALNKLRDVGKNIFYVTNNSTKTRSEYIIKCKNLGFEAKEEEIVGTSYVLAQYLKQRNFNKKVYVVGSTGITRELDNVGITHTEIGPDPSPEKVFSLQETMKLDPEIGCVAVGFDGDISFTKIMKAASYLLNPECLFLATNTDERFPIRNSNLVFPGTGTMVKAVETAAERKPVVMGKPSAEMFEVIRKTNNLDPSRTLMIGDRCNTDILFGKNCGLNTLVVLTGVTEYEHLEKWAKGSDPEQHKLLADYFLPQLGDLVDLLED</sequence>
<comment type="caution">
    <text evidence="5">The sequence shown here is derived from an EMBL/GenBank/DDBJ whole genome shotgun (WGS) entry which is preliminary data.</text>
</comment>
<dbReference type="SFLD" id="SFLDG01129">
    <property type="entry name" value="C1.5:_HAD__Beta-PGM__Phosphata"/>
    <property type="match status" value="1"/>
</dbReference>
<dbReference type="PANTHER" id="PTHR19288:SF93">
    <property type="entry name" value="FI11325P-RELATED"/>
    <property type="match status" value="1"/>
</dbReference>
<name>A0AAV2Q6W4_MEGNR</name>
<dbReference type="GO" id="GO:0016791">
    <property type="term" value="F:phosphatase activity"/>
    <property type="evidence" value="ECO:0007669"/>
    <property type="project" value="InterPro"/>
</dbReference>
<accession>A0AAV2Q6W4</accession>
<feature type="binding site" evidence="3">
    <location>
        <position position="249"/>
    </location>
    <ligand>
        <name>substrate</name>
    </ligand>
</feature>
<feature type="binding site" evidence="4">
    <location>
        <position position="55"/>
    </location>
    <ligand>
        <name>Mg(2+)</name>
        <dbReference type="ChEBI" id="CHEBI:18420"/>
    </ligand>
</feature>
<keyword evidence="6" id="KW-1185">Reference proteome</keyword>